<dbReference type="EMBL" id="JACIFP010000001">
    <property type="protein sequence ID" value="MBB4137606.1"/>
    <property type="molecule type" value="Genomic_DNA"/>
</dbReference>
<proteinExistence type="inferred from homology"/>
<dbReference type="Gene3D" id="2.60.200.40">
    <property type="match status" value="1"/>
</dbReference>
<dbReference type="SUPFAM" id="SSF111331">
    <property type="entry name" value="NAD kinase/diacylglycerol kinase-like"/>
    <property type="match status" value="1"/>
</dbReference>
<comment type="cofactor">
    <cofactor evidence="1">
        <name>Mg(2+)</name>
        <dbReference type="ChEBI" id="CHEBI:18420"/>
    </cofactor>
</comment>
<dbReference type="Pfam" id="PF00781">
    <property type="entry name" value="DAGK_cat"/>
    <property type="match status" value="1"/>
</dbReference>
<dbReference type="RefSeq" id="WP_183372444.1">
    <property type="nucleotide sequence ID" value="NZ_BAABHL010000001.1"/>
</dbReference>
<protein>
    <submittedName>
        <fullName evidence="4">Diacylglycerol kinase family enzyme</fullName>
    </submittedName>
</protein>
<accession>A0A840F6V6</accession>
<dbReference type="InterPro" id="IPR017438">
    <property type="entry name" value="ATP-NAD_kinase_N"/>
</dbReference>
<evidence type="ECO:0000256" key="2">
    <source>
        <dbReference type="ARBA" id="ARBA00005983"/>
    </source>
</evidence>
<keyword evidence="5" id="KW-1185">Reference proteome</keyword>
<keyword evidence="4" id="KW-0418">Kinase</keyword>
<name>A0A840F6V6_9ACTN</name>
<dbReference type="PANTHER" id="PTHR12358:SF106">
    <property type="entry name" value="LIPID KINASE YEGS"/>
    <property type="match status" value="1"/>
</dbReference>
<comment type="caution">
    <text evidence="4">The sequence shown here is derived from an EMBL/GenBank/DDBJ whole genome shotgun (WGS) entry which is preliminary data.</text>
</comment>
<dbReference type="GO" id="GO:0005886">
    <property type="term" value="C:plasma membrane"/>
    <property type="evidence" value="ECO:0007669"/>
    <property type="project" value="TreeGrafter"/>
</dbReference>
<dbReference type="GO" id="GO:0004143">
    <property type="term" value="F:ATP-dependent diacylglycerol kinase activity"/>
    <property type="evidence" value="ECO:0007669"/>
    <property type="project" value="TreeGrafter"/>
</dbReference>
<sequence>MRVMLITNPFATFTTVEGRDALANTLASRFTVDIRRTTHRGHAGELGAEATAHGYDAVVVHGGDGSVNEVANGMVGAPSSTIRDRADIPALGVVPGGSANVFARALNISRDPLTATAQLMELLDSGARRPISLGHTLDRWFLFNAGMGMDAIVVRRMEELRHKGRRATAGRYLRTTVGSFFRPSVTPPTFTVTVPDHDPIDGVRFGFVSNTGPWTYLGTRPIRTNPNTDFSRGLGIFAATSVSVPRNIVLGSRLLRGADPKAAHLFRDDDVEWVEFRSAEPADVQMDGDYLGEYTGLDFGYRHDVIDVVAASTAD</sequence>
<dbReference type="InterPro" id="IPR001206">
    <property type="entry name" value="Diacylglycerol_kinase_cat_dom"/>
</dbReference>
<dbReference type="InterPro" id="IPR050187">
    <property type="entry name" value="Lipid_Phosphate_FormReg"/>
</dbReference>
<evidence type="ECO:0000313" key="4">
    <source>
        <dbReference type="EMBL" id="MBB4137606.1"/>
    </source>
</evidence>
<keyword evidence="4" id="KW-0808">Transferase</keyword>
<dbReference type="InterPro" id="IPR016064">
    <property type="entry name" value="NAD/diacylglycerol_kinase_sf"/>
</dbReference>
<dbReference type="AlphaFoldDB" id="A0A840F6V6"/>
<dbReference type="Gene3D" id="3.40.50.10330">
    <property type="entry name" value="Probable inorganic polyphosphate/atp-NAD kinase, domain 1"/>
    <property type="match status" value="1"/>
</dbReference>
<organism evidence="4 5">
    <name type="scientific">Gordonia humi</name>
    <dbReference type="NCBI Taxonomy" id="686429"/>
    <lineage>
        <taxon>Bacteria</taxon>
        <taxon>Bacillati</taxon>
        <taxon>Actinomycetota</taxon>
        <taxon>Actinomycetes</taxon>
        <taxon>Mycobacteriales</taxon>
        <taxon>Gordoniaceae</taxon>
        <taxon>Gordonia</taxon>
    </lineage>
</organism>
<evidence type="ECO:0000259" key="3">
    <source>
        <dbReference type="PROSITE" id="PS50146"/>
    </source>
</evidence>
<dbReference type="PANTHER" id="PTHR12358">
    <property type="entry name" value="SPHINGOSINE KINASE"/>
    <property type="match status" value="1"/>
</dbReference>
<evidence type="ECO:0000256" key="1">
    <source>
        <dbReference type="ARBA" id="ARBA00001946"/>
    </source>
</evidence>
<feature type="domain" description="DAGKc" evidence="3">
    <location>
        <begin position="1"/>
        <end position="146"/>
    </location>
</feature>
<dbReference type="Proteomes" id="UP000551501">
    <property type="component" value="Unassembled WGS sequence"/>
</dbReference>
<evidence type="ECO:0000313" key="5">
    <source>
        <dbReference type="Proteomes" id="UP000551501"/>
    </source>
</evidence>
<dbReference type="PROSITE" id="PS50146">
    <property type="entry name" value="DAGK"/>
    <property type="match status" value="1"/>
</dbReference>
<comment type="similarity">
    <text evidence="2">Belongs to the diacylglycerol/lipid kinase family.</text>
</comment>
<dbReference type="SMART" id="SM00046">
    <property type="entry name" value="DAGKc"/>
    <property type="match status" value="1"/>
</dbReference>
<reference evidence="4 5" key="1">
    <citation type="submission" date="2020-08" db="EMBL/GenBank/DDBJ databases">
        <title>Sequencing the genomes of 1000 actinobacteria strains.</title>
        <authorList>
            <person name="Klenk H.-P."/>
        </authorList>
    </citation>
    <scope>NUCLEOTIDE SEQUENCE [LARGE SCALE GENOMIC DNA]</scope>
    <source>
        <strain evidence="4 5">DSM 45298</strain>
    </source>
</reference>
<gene>
    <name evidence="4" type="ORF">BKA16_004158</name>
</gene>